<dbReference type="Pfam" id="PF14602">
    <property type="entry name" value="Hexapep_2"/>
    <property type="match status" value="1"/>
</dbReference>
<accession>A0A193LDK0</accession>
<name>A0A193LDK0_9GAMM</name>
<comment type="similarity">
    <text evidence="1">Belongs to the transferase hexapeptide repeat family.</text>
</comment>
<dbReference type="InterPro" id="IPR050179">
    <property type="entry name" value="Trans_hexapeptide_repeat"/>
</dbReference>
<evidence type="ECO:0000256" key="5">
    <source>
        <dbReference type="ARBA" id="ARBA00022915"/>
    </source>
</evidence>
<evidence type="ECO:0000256" key="4">
    <source>
        <dbReference type="ARBA" id="ARBA00022737"/>
    </source>
</evidence>
<keyword evidence="5" id="KW-0220">Diaminopimelate biosynthesis</keyword>
<organism evidence="9 10">
    <name type="scientific">Woeseia oceani</name>
    <dbReference type="NCBI Taxonomy" id="1548547"/>
    <lineage>
        <taxon>Bacteria</taxon>
        <taxon>Pseudomonadati</taxon>
        <taxon>Pseudomonadota</taxon>
        <taxon>Gammaproteobacteria</taxon>
        <taxon>Woeseiales</taxon>
        <taxon>Woeseiaceae</taxon>
        <taxon>Woeseia</taxon>
    </lineage>
</organism>
<gene>
    <name evidence="9" type="ORF">BA177_03865</name>
</gene>
<keyword evidence="10" id="KW-1185">Reference proteome</keyword>
<dbReference type="Proteomes" id="UP000092695">
    <property type="component" value="Chromosome"/>
</dbReference>
<dbReference type="SUPFAM" id="SSF51161">
    <property type="entry name" value="Trimeric LpxA-like enzymes"/>
    <property type="match status" value="1"/>
</dbReference>
<proteinExistence type="inferred from homology"/>
<sequence>MRPQRGDTDIEPIQQAGDYYSIGENAQVDAGVALGYRYSGDREPTRIGDNAVIRSGSTIYADTVIGNRFSCGHNVLIRANIKIGDRVVVHHGSTLEGSLEIGSGVKIMAHVYVPSQAKIGNMVFIGPGVTILNDKMPMRRKVAQLSGVMIQDHVMIGGHVTICPGVTVGARSFIAAGALLTKDVPPDTLAFGTPAQFTELPEQLAGGNLPEHLLPQTDLFGAQQDPSWQNEDPRLWSGSR</sequence>
<evidence type="ECO:0000256" key="6">
    <source>
        <dbReference type="ARBA" id="ARBA00023154"/>
    </source>
</evidence>
<keyword evidence="4" id="KW-0677">Repeat</keyword>
<dbReference type="Gene3D" id="2.160.10.10">
    <property type="entry name" value="Hexapeptide repeat proteins"/>
    <property type="match status" value="1"/>
</dbReference>
<reference evidence="9 10" key="1">
    <citation type="submission" date="2016-06" db="EMBL/GenBank/DDBJ databases">
        <title>Complete genome sequence of a deep-branching marine Gamma Proteobacterium Woeseia oceani type strain XK5.</title>
        <authorList>
            <person name="Mu D."/>
            <person name="Du Z."/>
        </authorList>
    </citation>
    <scope>NUCLEOTIDE SEQUENCE [LARGE SCALE GENOMIC DNA]</scope>
    <source>
        <strain evidence="9 10">XK5</strain>
    </source>
</reference>
<dbReference type="InterPro" id="IPR001451">
    <property type="entry name" value="Hexapep"/>
</dbReference>
<dbReference type="KEGG" id="woc:BA177_03865"/>
<dbReference type="InterPro" id="IPR018357">
    <property type="entry name" value="Hexapep_transf_CS"/>
</dbReference>
<keyword evidence="2" id="KW-0028">Amino-acid biosynthesis</keyword>
<dbReference type="Pfam" id="PF00132">
    <property type="entry name" value="Hexapep"/>
    <property type="match status" value="2"/>
</dbReference>
<dbReference type="AlphaFoldDB" id="A0A193LDK0"/>
<evidence type="ECO:0000256" key="3">
    <source>
        <dbReference type="ARBA" id="ARBA00022679"/>
    </source>
</evidence>
<evidence type="ECO:0000256" key="1">
    <source>
        <dbReference type="ARBA" id="ARBA00007274"/>
    </source>
</evidence>
<evidence type="ECO:0000256" key="7">
    <source>
        <dbReference type="ARBA" id="ARBA00023315"/>
    </source>
</evidence>
<dbReference type="OrthoDB" id="9801456at2"/>
<dbReference type="RefSeq" id="WP_068613074.1">
    <property type="nucleotide sequence ID" value="NZ_CP016268.1"/>
</dbReference>
<evidence type="ECO:0000256" key="8">
    <source>
        <dbReference type="SAM" id="MobiDB-lite"/>
    </source>
</evidence>
<dbReference type="GO" id="GO:0016746">
    <property type="term" value="F:acyltransferase activity"/>
    <property type="evidence" value="ECO:0007669"/>
    <property type="project" value="UniProtKB-KW"/>
</dbReference>
<dbReference type="EMBL" id="CP016268">
    <property type="protein sequence ID" value="ANO50459.1"/>
    <property type="molecule type" value="Genomic_DNA"/>
</dbReference>
<dbReference type="STRING" id="1548547.BA177_03865"/>
<keyword evidence="3" id="KW-0808">Transferase</keyword>
<protein>
    <recommendedName>
        <fullName evidence="11">N-acetyltransferase</fullName>
    </recommendedName>
</protein>
<keyword evidence="7" id="KW-0012">Acyltransferase</keyword>
<keyword evidence="6" id="KW-0457">Lysine biosynthesis</keyword>
<evidence type="ECO:0000313" key="9">
    <source>
        <dbReference type="EMBL" id="ANO50459.1"/>
    </source>
</evidence>
<dbReference type="CDD" id="cd03358">
    <property type="entry name" value="LbH_WxcM_N_like"/>
    <property type="match status" value="1"/>
</dbReference>
<evidence type="ECO:0000256" key="2">
    <source>
        <dbReference type="ARBA" id="ARBA00022605"/>
    </source>
</evidence>
<dbReference type="PROSITE" id="PS00101">
    <property type="entry name" value="HEXAPEP_TRANSFERASES"/>
    <property type="match status" value="1"/>
</dbReference>
<evidence type="ECO:0008006" key="11">
    <source>
        <dbReference type="Google" id="ProtNLM"/>
    </source>
</evidence>
<feature type="region of interest" description="Disordered" evidence="8">
    <location>
        <begin position="220"/>
        <end position="240"/>
    </location>
</feature>
<dbReference type="PANTHER" id="PTHR43300">
    <property type="entry name" value="ACETYLTRANSFERASE"/>
    <property type="match status" value="1"/>
</dbReference>
<dbReference type="PANTHER" id="PTHR43300:SF10">
    <property type="entry name" value="2,3,4,5-TETRAHYDROPYRIDINE-2,6-DICARBOXYLATE N-ACETYLTRANSFERASE"/>
    <property type="match status" value="1"/>
</dbReference>
<dbReference type="InterPro" id="IPR011004">
    <property type="entry name" value="Trimer_LpxA-like_sf"/>
</dbReference>
<evidence type="ECO:0000313" key="10">
    <source>
        <dbReference type="Proteomes" id="UP000092695"/>
    </source>
</evidence>